<dbReference type="EMBL" id="GBRH01267685">
    <property type="protein sequence ID" value="JAD30210.1"/>
    <property type="molecule type" value="Transcribed_RNA"/>
</dbReference>
<name>A0A0A8Z0E7_ARUDO</name>
<organism evidence="1">
    <name type="scientific">Arundo donax</name>
    <name type="common">Giant reed</name>
    <name type="synonym">Donax arundinaceus</name>
    <dbReference type="NCBI Taxonomy" id="35708"/>
    <lineage>
        <taxon>Eukaryota</taxon>
        <taxon>Viridiplantae</taxon>
        <taxon>Streptophyta</taxon>
        <taxon>Embryophyta</taxon>
        <taxon>Tracheophyta</taxon>
        <taxon>Spermatophyta</taxon>
        <taxon>Magnoliopsida</taxon>
        <taxon>Liliopsida</taxon>
        <taxon>Poales</taxon>
        <taxon>Poaceae</taxon>
        <taxon>PACMAD clade</taxon>
        <taxon>Arundinoideae</taxon>
        <taxon>Arundineae</taxon>
        <taxon>Arundo</taxon>
    </lineage>
</organism>
<reference evidence="1" key="1">
    <citation type="submission" date="2014-09" db="EMBL/GenBank/DDBJ databases">
        <authorList>
            <person name="Magalhaes I.L.F."/>
            <person name="Oliveira U."/>
            <person name="Santos F.R."/>
            <person name="Vidigal T.H.D.A."/>
            <person name="Brescovit A.D."/>
            <person name="Santos A.J."/>
        </authorList>
    </citation>
    <scope>NUCLEOTIDE SEQUENCE</scope>
    <source>
        <tissue evidence="1">Shoot tissue taken approximately 20 cm above the soil surface</tissue>
    </source>
</reference>
<dbReference type="AlphaFoldDB" id="A0A0A8Z0E7"/>
<protein>
    <submittedName>
        <fullName evidence="1">Uncharacterized protein</fullName>
    </submittedName>
</protein>
<sequence>MSSRRMLLPDFLSLISQK</sequence>
<accession>A0A0A8Z0E7</accession>
<reference evidence="1" key="2">
    <citation type="journal article" date="2015" name="Data Brief">
        <title>Shoot transcriptome of the giant reed, Arundo donax.</title>
        <authorList>
            <person name="Barrero R.A."/>
            <person name="Guerrero F.D."/>
            <person name="Moolhuijzen P."/>
            <person name="Goolsby J.A."/>
            <person name="Tidwell J."/>
            <person name="Bellgard S.E."/>
            <person name="Bellgard M.I."/>
        </authorList>
    </citation>
    <scope>NUCLEOTIDE SEQUENCE</scope>
    <source>
        <tissue evidence="1">Shoot tissue taken approximately 20 cm above the soil surface</tissue>
    </source>
</reference>
<proteinExistence type="predicted"/>
<evidence type="ECO:0000313" key="1">
    <source>
        <dbReference type="EMBL" id="JAD30210.1"/>
    </source>
</evidence>